<feature type="transmembrane region" description="Helical" evidence="8">
    <location>
        <begin position="186"/>
        <end position="208"/>
    </location>
</feature>
<keyword evidence="10" id="KW-1185">Reference proteome</keyword>
<dbReference type="RefSeq" id="WP_138193938.1">
    <property type="nucleotide sequence ID" value="NZ_VCIW01000005.1"/>
</dbReference>
<accession>A0A5R9G789</accession>
<feature type="transmembrane region" description="Helical" evidence="8">
    <location>
        <begin position="144"/>
        <end position="166"/>
    </location>
</feature>
<feature type="transmembrane region" description="Helical" evidence="8">
    <location>
        <begin position="12"/>
        <end position="31"/>
    </location>
</feature>
<dbReference type="OrthoDB" id="1891864at2"/>
<protein>
    <submittedName>
        <fullName evidence="9">Spore gernimation protein GerB</fullName>
    </submittedName>
</protein>
<dbReference type="EMBL" id="VCIW01000005">
    <property type="protein sequence ID" value="TLS52282.1"/>
    <property type="molecule type" value="Genomic_DNA"/>
</dbReference>
<feature type="transmembrane region" description="Helical" evidence="8">
    <location>
        <begin position="339"/>
        <end position="358"/>
    </location>
</feature>
<name>A0A5R9G789_9BACL</name>
<dbReference type="Pfam" id="PF03845">
    <property type="entry name" value="Spore_permease"/>
    <property type="match status" value="1"/>
</dbReference>
<gene>
    <name evidence="9" type="ORF">FE782_09910</name>
</gene>
<sequence>MEQKQVISPGQLLTMIVLFEFGTALVIPIGLQAGQSTWLSTLLALPGGIALYILYTYFLREFPKDILSGYIRRVVGRVFGTPICILYLAFFLFGASRNLREAGDLLMTAAYDRTPLFVIHFVMITAVIYVLSKGVEVFYRLGQIYFVILFCLGAISILGIVCSGIVDMKNLLPIRGEGWGSVLHGAYPHIWLFPFGEAIAFTTVFPLLNKPSLARKSGIIALIIAGAFLSFTHAIQVAVLGADIYKRATFPLFTAISMVNIADFLQRMDALVLLTLIIGVFFKMSVHCYAVMAIASDLFNLSDERKLALPVGIVVLFGSMTSAWNFPGHAEEGETGINYVLSTACAIIPAFLWMVHLVRKRIGH</sequence>
<feature type="transmembrane region" description="Helical" evidence="8">
    <location>
        <begin position="270"/>
        <end position="295"/>
    </location>
</feature>
<comment type="caution">
    <text evidence="9">The sequence shown here is derived from an EMBL/GenBank/DDBJ whole genome shotgun (WGS) entry which is preliminary data.</text>
</comment>
<keyword evidence="3" id="KW-0813">Transport</keyword>
<comment type="subcellular location">
    <subcellularLocation>
        <location evidence="1">Membrane</location>
        <topology evidence="1">Multi-pass membrane protein</topology>
    </subcellularLocation>
</comment>
<dbReference type="Proteomes" id="UP000309676">
    <property type="component" value="Unassembled WGS sequence"/>
</dbReference>
<dbReference type="NCBIfam" id="TIGR00912">
    <property type="entry name" value="2A0309"/>
    <property type="match status" value="1"/>
</dbReference>
<evidence type="ECO:0000256" key="5">
    <source>
        <dbReference type="ARBA" id="ARBA00022692"/>
    </source>
</evidence>
<feature type="transmembrane region" description="Helical" evidence="8">
    <location>
        <begin position="307"/>
        <end position="327"/>
    </location>
</feature>
<evidence type="ECO:0000256" key="2">
    <source>
        <dbReference type="ARBA" id="ARBA00007998"/>
    </source>
</evidence>
<dbReference type="PANTHER" id="PTHR34975:SF2">
    <property type="entry name" value="SPORE GERMINATION PROTEIN A2"/>
    <property type="match status" value="1"/>
</dbReference>
<evidence type="ECO:0000256" key="7">
    <source>
        <dbReference type="ARBA" id="ARBA00023136"/>
    </source>
</evidence>
<feature type="transmembrane region" description="Helical" evidence="8">
    <location>
        <begin position="37"/>
        <end position="58"/>
    </location>
</feature>
<evidence type="ECO:0000313" key="10">
    <source>
        <dbReference type="Proteomes" id="UP000309676"/>
    </source>
</evidence>
<keyword evidence="6 8" id="KW-1133">Transmembrane helix</keyword>
<dbReference type="GO" id="GO:0016020">
    <property type="term" value="C:membrane"/>
    <property type="evidence" value="ECO:0007669"/>
    <property type="project" value="UniProtKB-SubCell"/>
</dbReference>
<comment type="similarity">
    <text evidence="2">Belongs to the amino acid-polyamine-organocation (APC) superfamily. Spore germination protein (SGP) (TC 2.A.3.9) family.</text>
</comment>
<evidence type="ECO:0000256" key="4">
    <source>
        <dbReference type="ARBA" id="ARBA00022544"/>
    </source>
</evidence>
<feature type="transmembrane region" description="Helical" evidence="8">
    <location>
        <begin position="220"/>
        <end position="242"/>
    </location>
</feature>
<feature type="transmembrane region" description="Helical" evidence="8">
    <location>
        <begin position="115"/>
        <end position="132"/>
    </location>
</feature>
<evidence type="ECO:0000256" key="1">
    <source>
        <dbReference type="ARBA" id="ARBA00004141"/>
    </source>
</evidence>
<dbReference type="PANTHER" id="PTHR34975">
    <property type="entry name" value="SPORE GERMINATION PROTEIN A2"/>
    <property type="match status" value="1"/>
</dbReference>
<evidence type="ECO:0000256" key="8">
    <source>
        <dbReference type="SAM" id="Phobius"/>
    </source>
</evidence>
<organism evidence="9 10">
    <name type="scientific">Paenibacillus antri</name>
    <dbReference type="NCBI Taxonomy" id="2582848"/>
    <lineage>
        <taxon>Bacteria</taxon>
        <taxon>Bacillati</taxon>
        <taxon>Bacillota</taxon>
        <taxon>Bacilli</taxon>
        <taxon>Bacillales</taxon>
        <taxon>Paenibacillaceae</taxon>
        <taxon>Paenibacillus</taxon>
    </lineage>
</organism>
<proteinExistence type="inferred from homology"/>
<dbReference type="AlphaFoldDB" id="A0A5R9G789"/>
<feature type="transmembrane region" description="Helical" evidence="8">
    <location>
        <begin position="78"/>
        <end position="95"/>
    </location>
</feature>
<keyword evidence="4" id="KW-0309">Germination</keyword>
<keyword evidence="7 8" id="KW-0472">Membrane</keyword>
<evidence type="ECO:0000256" key="3">
    <source>
        <dbReference type="ARBA" id="ARBA00022448"/>
    </source>
</evidence>
<keyword evidence="5 8" id="KW-0812">Transmembrane</keyword>
<evidence type="ECO:0000313" key="9">
    <source>
        <dbReference type="EMBL" id="TLS52282.1"/>
    </source>
</evidence>
<dbReference type="InterPro" id="IPR004761">
    <property type="entry name" value="Spore_GerAB"/>
</dbReference>
<reference evidence="9 10" key="1">
    <citation type="submission" date="2019-05" db="EMBL/GenBank/DDBJ databases">
        <authorList>
            <person name="Narsing Rao M.P."/>
            <person name="Li W.J."/>
        </authorList>
    </citation>
    <scope>NUCLEOTIDE SEQUENCE [LARGE SCALE GENOMIC DNA]</scope>
    <source>
        <strain evidence="9 10">SYSU_K30003</strain>
    </source>
</reference>
<dbReference type="GO" id="GO:0009847">
    <property type="term" value="P:spore germination"/>
    <property type="evidence" value="ECO:0007669"/>
    <property type="project" value="InterPro"/>
</dbReference>
<evidence type="ECO:0000256" key="6">
    <source>
        <dbReference type="ARBA" id="ARBA00022989"/>
    </source>
</evidence>